<protein>
    <submittedName>
        <fullName evidence="1">Uncharacterized protein</fullName>
    </submittedName>
</protein>
<evidence type="ECO:0000313" key="2">
    <source>
        <dbReference type="Proteomes" id="UP000231057"/>
    </source>
</evidence>
<keyword evidence="2" id="KW-1185">Reference proteome</keyword>
<reference evidence="1 2" key="1">
    <citation type="submission" date="2016-11" db="EMBL/GenBank/DDBJ databases">
        <title>Complete genome sequence of thermophilic cyanobacteria strain Synechococcus sp. PCC6715.</title>
        <authorList>
            <person name="Tang J."/>
            <person name="Daroch M."/>
            <person name="Liang Y."/>
            <person name="Jiang D."/>
            <person name="Shah M."/>
        </authorList>
    </citation>
    <scope>NUCLEOTIDE SEQUENCE [LARGE SCALE GENOMIC DNA]</scope>
    <source>
        <strain evidence="1 2">PCC 6715</strain>
    </source>
</reference>
<dbReference type="EMBL" id="CP018092">
    <property type="protein sequence ID" value="ATS18291.1"/>
    <property type="molecule type" value="Genomic_DNA"/>
</dbReference>
<organism evidence="1 2">
    <name type="scientific">Parathermosynechococcus lividus PCC 6715</name>
    <dbReference type="NCBI Taxonomy" id="1917166"/>
    <lineage>
        <taxon>Bacteria</taxon>
        <taxon>Bacillati</taxon>
        <taxon>Cyanobacteriota</taxon>
        <taxon>Cyanophyceae</taxon>
        <taxon>Acaryochloridales</taxon>
        <taxon>Thermosynechococcaceae</taxon>
        <taxon>Parathermosynechococcus</taxon>
    </lineage>
</organism>
<name>A0A2D2Q1A3_PARLV</name>
<reference evidence="2" key="2">
    <citation type="journal article" date="2022" name="Front. Microbiol.">
        <title>Comparative Genomic Analysis Revealed Distinct Molecular Components and Organization of CO2-Concentrating Mechanism in Thermophilic Cyanobacteria.</title>
        <authorList>
            <person name="Tang J."/>
            <person name="Zhou H."/>
            <person name="Yao D."/>
            <person name="Riaz S."/>
            <person name="You D."/>
            <person name="Klepacz-Smolka A."/>
            <person name="Daroch M."/>
        </authorList>
    </citation>
    <scope>NUCLEOTIDE SEQUENCE [LARGE SCALE GENOMIC DNA]</scope>
    <source>
        <strain evidence="2">PCC 6715</strain>
    </source>
</reference>
<accession>A0A2D2Q1A3</accession>
<dbReference type="AlphaFoldDB" id="A0A2D2Q1A3"/>
<dbReference type="KEGG" id="slw:BRW62_05455"/>
<gene>
    <name evidence="1" type="ORF">BRW62_05455</name>
</gene>
<dbReference type="Proteomes" id="UP000231057">
    <property type="component" value="Chromosome"/>
</dbReference>
<sequence>MPKIKNRWAAKTGFKLRLNNFPCPQLVEQFNIAIAFPNTPYRRAPFAQPSTSAGLADAFRGEKRRAGYNLGSSLAL</sequence>
<proteinExistence type="predicted"/>
<evidence type="ECO:0000313" key="1">
    <source>
        <dbReference type="EMBL" id="ATS18291.1"/>
    </source>
</evidence>